<dbReference type="RefSeq" id="WP_382312971.1">
    <property type="nucleotide sequence ID" value="NZ_JBHUFD010000003.1"/>
</dbReference>
<accession>A0ABW4QSH5</accession>
<evidence type="ECO:0000313" key="1">
    <source>
        <dbReference type="EMBL" id="MFD1872534.1"/>
    </source>
</evidence>
<name>A0ABW4QSH5_9BACT</name>
<organism evidence="1 2">
    <name type="scientific">Hymenobacter bucti</name>
    <dbReference type="NCBI Taxonomy" id="1844114"/>
    <lineage>
        <taxon>Bacteria</taxon>
        <taxon>Pseudomonadati</taxon>
        <taxon>Bacteroidota</taxon>
        <taxon>Cytophagia</taxon>
        <taxon>Cytophagales</taxon>
        <taxon>Hymenobacteraceae</taxon>
        <taxon>Hymenobacter</taxon>
    </lineage>
</organism>
<dbReference type="EMBL" id="JBHUFD010000003">
    <property type="protein sequence ID" value="MFD1872534.1"/>
    <property type="molecule type" value="Genomic_DNA"/>
</dbReference>
<keyword evidence="2" id="KW-1185">Reference proteome</keyword>
<sequence length="54" mass="5911">MKTCPTSFQRPAYISLCAHAHRLAARPVHPCSACLYAGPLLYAATWLAPDIAQR</sequence>
<evidence type="ECO:0000313" key="2">
    <source>
        <dbReference type="Proteomes" id="UP001597197"/>
    </source>
</evidence>
<protein>
    <submittedName>
        <fullName evidence="1">Uncharacterized protein</fullName>
    </submittedName>
</protein>
<gene>
    <name evidence="1" type="ORF">ACFSDX_08845</name>
</gene>
<dbReference type="Proteomes" id="UP001597197">
    <property type="component" value="Unassembled WGS sequence"/>
</dbReference>
<reference evidence="2" key="1">
    <citation type="journal article" date="2019" name="Int. J. Syst. Evol. Microbiol.">
        <title>The Global Catalogue of Microorganisms (GCM) 10K type strain sequencing project: providing services to taxonomists for standard genome sequencing and annotation.</title>
        <authorList>
            <consortium name="The Broad Institute Genomics Platform"/>
            <consortium name="The Broad Institute Genome Sequencing Center for Infectious Disease"/>
            <person name="Wu L."/>
            <person name="Ma J."/>
        </authorList>
    </citation>
    <scope>NUCLEOTIDE SEQUENCE [LARGE SCALE GENOMIC DNA]</scope>
    <source>
        <strain evidence="2">CGMCC 1.15795</strain>
    </source>
</reference>
<proteinExistence type="predicted"/>
<comment type="caution">
    <text evidence="1">The sequence shown here is derived from an EMBL/GenBank/DDBJ whole genome shotgun (WGS) entry which is preliminary data.</text>
</comment>